<dbReference type="PANTHER" id="PTHR43280:SF32">
    <property type="entry name" value="TRANSCRIPTIONAL REGULATORY PROTEIN"/>
    <property type="match status" value="1"/>
</dbReference>
<dbReference type="SUPFAM" id="SSF46689">
    <property type="entry name" value="Homeodomain-like"/>
    <property type="match status" value="1"/>
</dbReference>
<dbReference type="RefSeq" id="WP_104714539.1">
    <property type="nucleotide sequence ID" value="NZ_PTRA01000002.1"/>
</dbReference>
<dbReference type="InterPro" id="IPR009057">
    <property type="entry name" value="Homeodomain-like_sf"/>
</dbReference>
<dbReference type="Gene3D" id="1.10.10.60">
    <property type="entry name" value="Homeodomain-like"/>
    <property type="match status" value="1"/>
</dbReference>
<dbReference type="PROSITE" id="PS01124">
    <property type="entry name" value="HTH_ARAC_FAMILY_2"/>
    <property type="match status" value="1"/>
</dbReference>
<evidence type="ECO:0000256" key="2">
    <source>
        <dbReference type="ARBA" id="ARBA00023125"/>
    </source>
</evidence>
<dbReference type="EMBL" id="PTRA01000002">
    <property type="protein sequence ID" value="PQA56965.1"/>
    <property type="molecule type" value="Genomic_DNA"/>
</dbReference>
<sequence length="292" mass="33304">MKDTKGLLQQIRHHDTLVLTVNENCTKPPSERVLQTLLQPHKLSYYYFVFMDQGAATYMADLQNVILSDSQLLMGLPNQVFANSYSHARTQHFKVGFDETTLALLPQSYSFLLNPHQLTTITFNPASKQRVKALLSVLFQLLHASERRADVPILLAYLNALLTEFNSAYFEQSQQKVRSNPRLAKYAAFKQVVENHLTEQPEIYTIAEELSLTPSGLYSVVKEFSGVSPKEWITSRLILEAQRKLQYSSVSVKELAYELGFNDPDYFSRVFKKRTGKSVRSFLTEGHDLSGK</sequence>
<dbReference type="InterPro" id="IPR018060">
    <property type="entry name" value="HTH_AraC"/>
</dbReference>
<proteinExistence type="predicted"/>
<organism evidence="5 6">
    <name type="scientific">Siphonobacter curvatus</name>
    <dbReference type="NCBI Taxonomy" id="2094562"/>
    <lineage>
        <taxon>Bacteria</taxon>
        <taxon>Pseudomonadati</taxon>
        <taxon>Bacteroidota</taxon>
        <taxon>Cytophagia</taxon>
        <taxon>Cytophagales</taxon>
        <taxon>Cytophagaceae</taxon>
        <taxon>Siphonobacter</taxon>
    </lineage>
</organism>
<name>A0A2S7IK72_9BACT</name>
<dbReference type="AlphaFoldDB" id="A0A2S7IK72"/>
<dbReference type="Pfam" id="PF12833">
    <property type="entry name" value="HTH_18"/>
    <property type="match status" value="1"/>
</dbReference>
<evidence type="ECO:0000256" key="3">
    <source>
        <dbReference type="ARBA" id="ARBA00023163"/>
    </source>
</evidence>
<dbReference type="GO" id="GO:0003700">
    <property type="term" value="F:DNA-binding transcription factor activity"/>
    <property type="evidence" value="ECO:0007669"/>
    <property type="project" value="InterPro"/>
</dbReference>
<protein>
    <submittedName>
        <fullName evidence="5">AraC family transcriptional regulator</fullName>
    </submittedName>
</protein>
<keyword evidence="6" id="KW-1185">Reference proteome</keyword>
<evidence type="ECO:0000259" key="4">
    <source>
        <dbReference type="PROSITE" id="PS01124"/>
    </source>
</evidence>
<accession>A0A2S7IK72</accession>
<dbReference type="SMART" id="SM00342">
    <property type="entry name" value="HTH_ARAC"/>
    <property type="match status" value="1"/>
</dbReference>
<dbReference type="PANTHER" id="PTHR43280">
    <property type="entry name" value="ARAC-FAMILY TRANSCRIPTIONAL REGULATOR"/>
    <property type="match status" value="1"/>
</dbReference>
<dbReference type="OrthoDB" id="9793451at2"/>
<comment type="caution">
    <text evidence="5">The sequence shown here is derived from an EMBL/GenBank/DDBJ whole genome shotgun (WGS) entry which is preliminary data.</text>
</comment>
<dbReference type="GO" id="GO:0043565">
    <property type="term" value="F:sequence-specific DNA binding"/>
    <property type="evidence" value="ECO:0007669"/>
    <property type="project" value="InterPro"/>
</dbReference>
<gene>
    <name evidence="5" type="ORF">C5O19_16670</name>
</gene>
<dbReference type="Proteomes" id="UP000239590">
    <property type="component" value="Unassembled WGS sequence"/>
</dbReference>
<keyword evidence="1" id="KW-0805">Transcription regulation</keyword>
<evidence type="ECO:0000313" key="5">
    <source>
        <dbReference type="EMBL" id="PQA56965.1"/>
    </source>
</evidence>
<keyword evidence="3" id="KW-0804">Transcription</keyword>
<keyword evidence="2" id="KW-0238">DNA-binding</keyword>
<evidence type="ECO:0000256" key="1">
    <source>
        <dbReference type="ARBA" id="ARBA00023015"/>
    </source>
</evidence>
<reference evidence="6" key="1">
    <citation type="submission" date="2018-02" db="EMBL/GenBank/DDBJ databases">
        <title>Genome sequencing of Solimonas sp. HR-BB.</title>
        <authorList>
            <person name="Lee Y."/>
            <person name="Jeon C.O."/>
        </authorList>
    </citation>
    <scope>NUCLEOTIDE SEQUENCE [LARGE SCALE GENOMIC DNA]</scope>
    <source>
        <strain evidence="6">HR-U</strain>
    </source>
</reference>
<evidence type="ECO:0000313" key="6">
    <source>
        <dbReference type="Proteomes" id="UP000239590"/>
    </source>
</evidence>
<feature type="domain" description="HTH araC/xylS-type" evidence="4">
    <location>
        <begin position="187"/>
        <end position="285"/>
    </location>
</feature>